<name>G0N9H1_CAEBE</name>
<dbReference type="InParanoid" id="G0N9H1"/>
<dbReference type="HOGENOM" id="CLU_2706993_0_0_1"/>
<sequence length="73" mass="8843">MRKKLFFIWITTEILAVLDAVQYPWTFDNDLFGATHLLFIECCFEGFLYRKQGCKAFRSFRLVFDFENTINRF</sequence>
<keyword evidence="1" id="KW-1133">Transmembrane helix</keyword>
<evidence type="ECO:0000256" key="1">
    <source>
        <dbReference type="SAM" id="Phobius"/>
    </source>
</evidence>
<reference evidence="3" key="1">
    <citation type="submission" date="2011-07" db="EMBL/GenBank/DDBJ databases">
        <authorList>
            <consortium name="Caenorhabditis brenneri Sequencing and Analysis Consortium"/>
            <person name="Wilson R.K."/>
        </authorList>
    </citation>
    <scope>NUCLEOTIDE SEQUENCE [LARGE SCALE GENOMIC DNA]</scope>
    <source>
        <strain evidence="3">PB2801</strain>
    </source>
</reference>
<keyword evidence="1" id="KW-0472">Membrane</keyword>
<proteinExistence type="predicted"/>
<keyword evidence="3" id="KW-1185">Reference proteome</keyword>
<dbReference type="EMBL" id="GL379852">
    <property type="protein sequence ID" value="EGT55689.1"/>
    <property type="molecule type" value="Genomic_DNA"/>
</dbReference>
<evidence type="ECO:0000313" key="2">
    <source>
        <dbReference type="EMBL" id="EGT55689.1"/>
    </source>
</evidence>
<dbReference type="AlphaFoldDB" id="G0N9H1"/>
<dbReference type="Proteomes" id="UP000008068">
    <property type="component" value="Unassembled WGS sequence"/>
</dbReference>
<gene>
    <name evidence="2" type="ORF">CAEBREN_31465</name>
</gene>
<organism evidence="3">
    <name type="scientific">Caenorhabditis brenneri</name>
    <name type="common">Nematode worm</name>
    <dbReference type="NCBI Taxonomy" id="135651"/>
    <lineage>
        <taxon>Eukaryota</taxon>
        <taxon>Metazoa</taxon>
        <taxon>Ecdysozoa</taxon>
        <taxon>Nematoda</taxon>
        <taxon>Chromadorea</taxon>
        <taxon>Rhabditida</taxon>
        <taxon>Rhabditina</taxon>
        <taxon>Rhabditomorpha</taxon>
        <taxon>Rhabditoidea</taxon>
        <taxon>Rhabditidae</taxon>
        <taxon>Peloderinae</taxon>
        <taxon>Caenorhabditis</taxon>
    </lineage>
</organism>
<keyword evidence="1" id="KW-0812">Transmembrane</keyword>
<feature type="transmembrane region" description="Helical" evidence="1">
    <location>
        <begin position="7"/>
        <end position="25"/>
    </location>
</feature>
<feature type="transmembrane region" description="Helical" evidence="1">
    <location>
        <begin position="31"/>
        <end position="49"/>
    </location>
</feature>
<evidence type="ECO:0000313" key="3">
    <source>
        <dbReference type="Proteomes" id="UP000008068"/>
    </source>
</evidence>
<protein>
    <submittedName>
        <fullName evidence="2">Uncharacterized protein</fullName>
    </submittedName>
</protein>
<accession>G0N9H1</accession>